<feature type="transmembrane region" description="Helical" evidence="10">
    <location>
        <begin position="584"/>
        <end position="609"/>
    </location>
</feature>
<feature type="region of interest" description="Disordered" evidence="9">
    <location>
        <begin position="811"/>
        <end position="843"/>
    </location>
</feature>
<feature type="transmembrane region" description="Helical" evidence="10">
    <location>
        <begin position="1311"/>
        <end position="1334"/>
    </location>
</feature>
<dbReference type="RefSeq" id="XP_018141259.1">
    <property type="nucleotide sequence ID" value="XM_018294257.1"/>
</dbReference>
<feature type="transmembrane region" description="Helical" evidence="10">
    <location>
        <begin position="755"/>
        <end position="775"/>
    </location>
</feature>
<evidence type="ECO:0000256" key="7">
    <source>
        <dbReference type="ARBA" id="ARBA00022989"/>
    </source>
</evidence>
<dbReference type="InterPro" id="IPR027417">
    <property type="entry name" value="P-loop_NTPase"/>
</dbReference>
<evidence type="ECO:0000256" key="8">
    <source>
        <dbReference type="ARBA" id="ARBA00023136"/>
    </source>
</evidence>
<gene>
    <name evidence="12" type="ORF">VFPPC_16504</name>
</gene>
<feature type="transmembrane region" description="Helical" evidence="10">
    <location>
        <begin position="1467"/>
        <end position="1485"/>
    </location>
</feature>
<feature type="transmembrane region" description="Helical" evidence="10">
    <location>
        <begin position="615"/>
        <end position="639"/>
    </location>
</feature>
<dbReference type="InterPro" id="IPR003439">
    <property type="entry name" value="ABC_transporter-like_ATP-bd"/>
</dbReference>
<dbReference type="InterPro" id="IPR010929">
    <property type="entry name" value="PDR_CDR_ABC"/>
</dbReference>
<evidence type="ECO:0000256" key="3">
    <source>
        <dbReference type="ARBA" id="ARBA00022448"/>
    </source>
</evidence>
<keyword evidence="8 10" id="KW-0472">Membrane</keyword>
<protein>
    <submittedName>
        <fullName evidence="12">ABC transporter CDR4</fullName>
    </submittedName>
</protein>
<feature type="transmembrane region" description="Helical" evidence="10">
    <location>
        <begin position="1341"/>
        <end position="1360"/>
    </location>
</feature>
<dbReference type="PROSITE" id="PS50893">
    <property type="entry name" value="ABC_TRANSPORTER_2"/>
    <property type="match status" value="2"/>
</dbReference>
<dbReference type="GeneID" id="28858251"/>
<dbReference type="InterPro" id="IPR003593">
    <property type="entry name" value="AAA+_ATPase"/>
</dbReference>
<dbReference type="GO" id="GO:0005524">
    <property type="term" value="F:ATP binding"/>
    <property type="evidence" value="ECO:0007669"/>
    <property type="project" value="UniProtKB-KW"/>
</dbReference>
<keyword evidence="13" id="KW-1185">Reference proteome</keyword>
<evidence type="ECO:0000256" key="6">
    <source>
        <dbReference type="ARBA" id="ARBA00022840"/>
    </source>
</evidence>
<evidence type="ECO:0000256" key="9">
    <source>
        <dbReference type="SAM" id="MobiDB-lite"/>
    </source>
</evidence>
<keyword evidence="6" id="KW-0067">ATP-binding</keyword>
<dbReference type="CDD" id="cd03232">
    <property type="entry name" value="ABCG_PDR_domain2"/>
    <property type="match status" value="1"/>
</dbReference>
<dbReference type="Pfam" id="PF00005">
    <property type="entry name" value="ABC_tran"/>
    <property type="match status" value="2"/>
</dbReference>
<feature type="domain" description="ABC transporter" evidence="11">
    <location>
        <begin position="853"/>
        <end position="1096"/>
    </location>
</feature>
<dbReference type="Pfam" id="PF14510">
    <property type="entry name" value="ABC_trans_N"/>
    <property type="match status" value="1"/>
</dbReference>
<dbReference type="SUPFAM" id="SSF52540">
    <property type="entry name" value="P-loop containing nucleoside triphosphate hydrolases"/>
    <property type="match status" value="2"/>
</dbReference>
<dbReference type="FunFam" id="3.40.50.300:FF:000054">
    <property type="entry name" value="ABC multidrug transporter atrF"/>
    <property type="match status" value="1"/>
</dbReference>
<dbReference type="OrthoDB" id="245989at2759"/>
<feature type="transmembrane region" description="Helical" evidence="10">
    <location>
        <begin position="1225"/>
        <end position="1247"/>
    </location>
</feature>
<dbReference type="Pfam" id="PF01061">
    <property type="entry name" value="ABC2_membrane"/>
    <property type="match status" value="2"/>
</dbReference>
<feature type="compositionally biased region" description="Polar residues" evidence="9">
    <location>
        <begin position="813"/>
        <end position="824"/>
    </location>
</feature>
<evidence type="ECO:0000259" key="11">
    <source>
        <dbReference type="PROSITE" id="PS50893"/>
    </source>
</evidence>
<dbReference type="GO" id="GO:0016020">
    <property type="term" value="C:membrane"/>
    <property type="evidence" value="ECO:0007669"/>
    <property type="project" value="UniProtKB-SubCell"/>
</dbReference>
<comment type="similarity">
    <text evidence="2">Belongs to the ABC transporter superfamily. ABCG family. PDR (TC 3.A.1.205) subfamily.</text>
</comment>
<dbReference type="GO" id="GO:0140359">
    <property type="term" value="F:ABC-type transporter activity"/>
    <property type="evidence" value="ECO:0007669"/>
    <property type="project" value="InterPro"/>
</dbReference>
<sequence length="1498" mass="167988">MYKFSNKHIEHIFDGKVADMTLMSSSQGSHSTLVDRDKDVNQRASSGQSPPQQTPVQRSIAPSLSNYTTESNTAPHKGSNLDPKSPNFDPTAWMKRVAALTESGRRSASQRSLGVAFRNLTVFGWITEAQFQKSTGNVLIGIAKSLARLASGSGFRGRRVDILQNFEGIVEDGEMLLVLGPPGSGCSTFLKTLSSQTADLELSPDAYINYRGIDPKLIRSSLRGDVLYNAELDSHLAHLTVNETLLFASCARSVRHVPQGFTRQQFDVLRRDAMMATFGLTHTANTRVGDDVVRGVSGGERKRVSIAEAALTNAKFQCWDNSTRGLDSANAVNFCQNLRRQADLLGTTSAVTLYQVPQSAYDLFDLVTVIYEGRQIFFGKCSEAKTYFEDLGFLCPERQTVPDFLTSMTSPLERTVKAGFENLAPRTADDFALWWRSSKLRRELQHRLNSYENKHPVQHRLSEYLESRHAEQAKSQSHSSPYTISYYRQVSLTFWRAWRRLLADPGFTIVSLVFNLIVALILGSMFYNLPNNSSSFYYRGGTIFFSLLFNAFASQLEVLTLYAERPVVEKHNRYAFHRQSAQAIASYLCDIPYKIVNMFVFNILVYFMAHLRRGPGAFFFFCLVSLLATLSLSAIFRTLASIARTSAQAMIPSAVISFGLMIYTGFTIPTAYMPGWSRWMTYINPLAYSFEALMANEFHGREFACSSIVPRGRGYERLPARSRICAVVGAKPGSTVVNGDRYINLSFDYWNDHKWRNVGILCAFTVVFFAAYLLAAELARPPKTKGEVLVFRRSHRTSRSSLMDSFLPRSDLETAQSSRGSQSSRLEKSNIVNHEASSDGNVTKPLAATTQAFHWEDLCYSIKVKGEERQLLDHVDGWVKPGVSTVLMGVSGAGKTTLLDTLACRVSLGVVSGDVLVNGTPTDATFQHQVGYVQQQDLHMATMSVREALTFSAVLRQPAEVPRSDKLRYVDHVIEVLEMQDFAEAIIGIPGQGLNIEQRKRFTIGVELAARPQLLIFFDEPTSGLDAQTSWAISVLIRKLANSGQAVLCTVHQPSAMLFNQFDRLLLIAPGGKTVYFGDLGEHSSTLIDYFERSGATPILPGANPAEWMLKVIEPQKNLSEGVDWHATWRNSPEYQGVKTELARLRGLRLTETNAAGRSSEKSQHQEFVASFATQFREVLIRTAKHFWRSPVYMWSKIGLITLSSLYLGFSYSANNSIQGLQNQLWAVFMFLVLFLNISEQIMPMFVPQRNLYEARERPSKIYRWATYVLANILIEIFWNSLMAVIMYFCWYYPVGFFRNTTSDDQTVRGFLVFLFLWVYLLFTSTITHAAIMWMDLPETAGVLITFLWTLCILCCGISVPQVDLPRFWTFMYRASPATYLVGGIMSTAVAHNNITCADYEVLRIAPPADGMSCGKFLGPFASKMGGRVLDEAALGICGYCPVATTNDFLARFGISYDTRWRDFGLVWVYVVANIGIALTLYWVFRVPSQKKTQAKRV</sequence>
<dbReference type="InterPro" id="IPR034003">
    <property type="entry name" value="ABCG_PDR_2"/>
</dbReference>
<dbReference type="InterPro" id="IPR013525">
    <property type="entry name" value="ABC2_TM"/>
</dbReference>
<feature type="transmembrane region" description="Helical" evidence="10">
    <location>
        <begin position="651"/>
        <end position="672"/>
    </location>
</feature>
<accession>A0A179FF48</accession>
<evidence type="ECO:0000256" key="1">
    <source>
        <dbReference type="ARBA" id="ARBA00004141"/>
    </source>
</evidence>
<comment type="subcellular location">
    <subcellularLocation>
        <location evidence="1">Membrane</location>
        <topology evidence="1">Multi-pass membrane protein</topology>
    </subcellularLocation>
</comment>
<organism evidence="12 13">
    <name type="scientific">Pochonia chlamydosporia 170</name>
    <dbReference type="NCBI Taxonomy" id="1380566"/>
    <lineage>
        <taxon>Eukaryota</taxon>
        <taxon>Fungi</taxon>
        <taxon>Dikarya</taxon>
        <taxon>Ascomycota</taxon>
        <taxon>Pezizomycotina</taxon>
        <taxon>Sordariomycetes</taxon>
        <taxon>Hypocreomycetidae</taxon>
        <taxon>Hypocreales</taxon>
        <taxon>Clavicipitaceae</taxon>
        <taxon>Pochonia</taxon>
    </lineage>
</organism>
<dbReference type="PROSITE" id="PS00211">
    <property type="entry name" value="ABC_TRANSPORTER_1"/>
    <property type="match status" value="1"/>
</dbReference>
<feature type="compositionally biased region" description="Polar residues" evidence="9">
    <location>
        <begin position="42"/>
        <end position="74"/>
    </location>
</feature>
<feature type="transmembrane region" description="Helical" evidence="10">
    <location>
        <begin position="541"/>
        <end position="563"/>
    </location>
</feature>
<keyword evidence="3" id="KW-0813">Transport</keyword>
<evidence type="ECO:0000256" key="5">
    <source>
        <dbReference type="ARBA" id="ARBA00022741"/>
    </source>
</evidence>
<dbReference type="Gene3D" id="3.40.50.300">
    <property type="entry name" value="P-loop containing nucleotide triphosphate hydrolases"/>
    <property type="match status" value="2"/>
</dbReference>
<dbReference type="Pfam" id="PF06422">
    <property type="entry name" value="PDR_CDR"/>
    <property type="match status" value="1"/>
</dbReference>
<evidence type="ECO:0000256" key="4">
    <source>
        <dbReference type="ARBA" id="ARBA00022692"/>
    </source>
</evidence>
<dbReference type="KEGG" id="pchm:VFPPC_16504"/>
<evidence type="ECO:0000256" key="2">
    <source>
        <dbReference type="ARBA" id="ARBA00006012"/>
    </source>
</evidence>
<feature type="transmembrane region" description="Helical" evidence="10">
    <location>
        <begin position="1268"/>
        <end position="1291"/>
    </location>
</feature>
<comment type="caution">
    <text evidence="12">The sequence shown here is derived from an EMBL/GenBank/DDBJ whole genome shotgun (WGS) entry which is preliminary data.</text>
</comment>
<dbReference type="GO" id="GO:0016887">
    <property type="term" value="F:ATP hydrolysis activity"/>
    <property type="evidence" value="ECO:0007669"/>
    <property type="project" value="InterPro"/>
</dbReference>
<evidence type="ECO:0000313" key="13">
    <source>
        <dbReference type="Proteomes" id="UP000078397"/>
    </source>
</evidence>
<dbReference type="InterPro" id="IPR017871">
    <property type="entry name" value="ABC_transporter-like_CS"/>
</dbReference>
<evidence type="ECO:0000313" key="12">
    <source>
        <dbReference type="EMBL" id="OAQ63679.1"/>
    </source>
</evidence>
<feature type="domain" description="ABC transporter" evidence="11">
    <location>
        <begin position="147"/>
        <end position="397"/>
    </location>
</feature>
<dbReference type="PANTHER" id="PTHR19241">
    <property type="entry name" value="ATP-BINDING CASSETTE TRANSPORTER"/>
    <property type="match status" value="1"/>
</dbReference>
<dbReference type="EMBL" id="LSBJ02000006">
    <property type="protein sequence ID" value="OAQ63679.1"/>
    <property type="molecule type" value="Genomic_DNA"/>
</dbReference>
<feature type="transmembrane region" description="Helical" evidence="10">
    <location>
        <begin position="506"/>
        <end position="529"/>
    </location>
</feature>
<keyword evidence="7 10" id="KW-1133">Transmembrane helix</keyword>
<keyword evidence="4 10" id="KW-0812">Transmembrane</keyword>
<dbReference type="SMART" id="SM00382">
    <property type="entry name" value="AAA"/>
    <property type="match status" value="2"/>
</dbReference>
<feature type="region of interest" description="Disordered" evidence="9">
    <location>
        <begin position="27"/>
        <end position="88"/>
    </location>
</feature>
<proteinExistence type="inferred from homology"/>
<dbReference type="Proteomes" id="UP000078397">
    <property type="component" value="Unassembled WGS sequence"/>
</dbReference>
<dbReference type="STRING" id="1380566.A0A179FF48"/>
<feature type="transmembrane region" description="Helical" evidence="10">
    <location>
        <begin position="1192"/>
        <end position="1213"/>
    </location>
</feature>
<evidence type="ECO:0000256" key="10">
    <source>
        <dbReference type="SAM" id="Phobius"/>
    </source>
</evidence>
<name>A0A179FF48_METCM</name>
<keyword evidence="5" id="KW-0547">Nucleotide-binding</keyword>
<dbReference type="InterPro" id="IPR029481">
    <property type="entry name" value="ABC_trans_N"/>
</dbReference>
<reference evidence="12 13" key="1">
    <citation type="journal article" date="2016" name="PLoS Pathog.">
        <title>Biosynthesis of antibiotic leucinostatins in bio-control fungus Purpureocillium lilacinum and their inhibition on phytophthora revealed by genome mining.</title>
        <authorList>
            <person name="Wang G."/>
            <person name="Liu Z."/>
            <person name="Lin R."/>
            <person name="Li E."/>
            <person name="Mao Z."/>
            <person name="Ling J."/>
            <person name="Yang Y."/>
            <person name="Yin W.B."/>
            <person name="Xie B."/>
        </authorList>
    </citation>
    <scope>NUCLEOTIDE SEQUENCE [LARGE SCALE GENOMIC DNA]</scope>
    <source>
        <strain evidence="12">170</strain>
    </source>
</reference>